<dbReference type="Pfam" id="PF00703">
    <property type="entry name" value="Glyco_hydro_2"/>
    <property type="match status" value="1"/>
</dbReference>
<dbReference type="GO" id="GO:0005975">
    <property type="term" value="P:carbohydrate metabolic process"/>
    <property type="evidence" value="ECO:0007669"/>
    <property type="project" value="InterPro"/>
</dbReference>
<dbReference type="GO" id="GO:0004553">
    <property type="term" value="F:hydrolase activity, hydrolyzing O-glycosyl compounds"/>
    <property type="evidence" value="ECO:0007669"/>
    <property type="project" value="InterPro"/>
</dbReference>
<dbReference type="Gene3D" id="2.60.120.260">
    <property type="entry name" value="Galactose-binding domain-like"/>
    <property type="match status" value="3"/>
</dbReference>
<feature type="region of interest" description="Disordered" evidence="4">
    <location>
        <begin position="639"/>
        <end position="664"/>
    </location>
</feature>
<feature type="domain" description="F5/8 type C" evidence="5">
    <location>
        <begin position="615"/>
        <end position="745"/>
    </location>
</feature>
<feature type="domain" description="F5/8 type C" evidence="5">
    <location>
        <begin position="47"/>
        <end position="216"/>
    </location>
</feature>
<evidence type="ECO:0000259" key="5">
    <source>
        <dbReference type="PROSITE" id="PS50022"/>
    </source>
</evidence>
<dbReference type="Proteomes" id="UP000198614">
    <property type="component" value="Unassembled WGS sequence"/>
</dbReference>
<dbReference type="Gene3D" id="3.20.20.80">
    <property type="entry name" value="Glycosidases"/>
    <property type="match status" value="1"/>
</dbReference>
<evidence type="ECO:0000256" key="3">
    <source>
        <dbReference type="ARBA" id="ARBA00023295"/>
    </source>
</evidence>
<dbReference type="InterPro" id="IPR008979">
    <property type="entry name" value="Galactose-bd-like_sf"/>
</dbReference>
<sequence length="1365" mass="148917">MPDQSGPPRSPSRRTVVAAGTTLLAGFGLGGVLPAPAAAAAPSAAPEGAPSRGSSPGELARYRPVTASSTAYAPTVGSFVVDRLATPGVEGSGWRAEDGDPQWIAVDLQSVCEVTQVRLTFEADASTPVFTPPTDGNPHSGTTGEEVQSSYALVFVVETSLDNTSWSTAYRTTAGTGGVVNIQLPRPTRARWVRMTSRKRSSPLPLGLNGFEVYGTAKGHRPAATGWTDWGTHHGKPPRLAVADDGSVPLESGWRLTMDDWAGGEGAELSRTSVDTSAWLPATVPGTVLGSLVEQGKLPDPVAGLNNLRVPEALSRHSWWYRRDFALPRGLRTGSGRHVWLEFDGVNHKADVWLNGKRAGDLTYPFARAAFDVTSLLAADGENALAVRITPMPIPGSPGDKGPDGSAWVDAGAGQMNLNSPTYLAASGWDWMPAVRDRAAGIWNHVRLRSTGPLVIGDPRVDTVLPKLPDVSVAEVTVVVPVRNADSADRRATVTAVFSGVRVSKTVIVKAGESAEVVLAPDAFHELRLREPKLWWPNGMGEAHLYDLTLTASADGRESDRRTVRFGVRQFGYEYEVPLPFTATGDSVTQTVSFDRQEARHVRIKCLTRATSWGSSLWTLAVGDSARPGVDLALHAHAEASSTDQDEHAAANVTDGDPDTRWSSSYEDDQWIRVDLGSAQSFDRVDLTWERGYAKTFLVEVSADGSAWTEVKSVDNGAVPLPFSNGDASLQVTDFERQSARYVRLKCGVRATSWGTSLWAFGVVDSADPGTDLALRRDATASTEESGHPASHATDGDAGTRWSSSYEDDQWIRVDLGATRSFDRVSVVWETAYAKTYVIQVSDDDKTWRDVKSVSNAGRPLRISVNGVRVLARGGNWGWDELLRRMPPERMDAAVRMHRDMNFTMIRNWVGSSDREEFFAACDRYGILVWNDFPNAWGMDPPDHAAYNAVARDTVLRYRIHPSVVVWCGANEGNPPPAIDKGMREAVERQVPGVLYQNNSAGGIVTGGGPYGFIDPERYFDPSTYGSKDFGFHTEIGMPVVSTAASVRNMTGDEPEWPIRGAWFYHDWSEHGNQGAPNYKAGIEARLGESGGLDDFARKAQFVNYENTRAMFEAWNAHLWDNASGLMLWMSHPAWHSTVWQTYDYDFDVNGTYFGARSGSEPLHVQADPVKWQVLAVNHTAADLRGATVTARLYDLSGRELGRRRTARLDVPRADTAKAFTAGWTDDLPDLHLLRLTLEDAKGREVSRNTYWRYREAASLRALNKAKQVRLTGSVTGLSRSGDRHSLTATLRNRGAAVAAMVRLSLLTDTRGHRVLPTLYSENYLWLLPGESRTVHLSWPSTAAPTHHPVLTAEPYNGPVTTLRA</sequence>
<evidence type="ECO:0000313" key="6">
    <source>
        <dbReference type="EMBL" id="SDF93867.1"/>
    </source>
</evidence>
<dbReference type="InterPro" id="IPR017853">
    <property type="entry name" value="GH"/>
</dbReference>
<dbReference type="PROSITE" id="PS50022">
    <property type="entry name" value="FA58C_3"/>
    <property type="match status" value="3"/>
</dbReference>
<dbReference type="InterPro" id="IPR054593">
    <property type="entry name" value="Beta-mannosidase-like_N2"/>
</dbReference>
<dbReference type="InterPro" id="IPR041351">
    <property type="entry name" value="Ig_GlcNase"/>
</dbReference>
<dbReference type="InterPro" id="IPR043534">
    <property type="entry name" value="EBDG/EBM"/>
</dbReference>
<feature type="domain" description="F5/8 type C" evidence="5">
    <location>
        <begin position="756"/>
        <end position="853"/>
    </location>
</feature>
<proteinExistence type="inferred from homology"/>
<dbReference type="Gene3D" id="2.60.40.10">
    <property type="entry name" value="Immunoglobulins"/>
    <property type="match status" value="2"/>
</dbReference>
<dbReference type="EMBL" id="FNAX01000012">
    <property type="protein sequence ID" value="SDF93867.1"/>
    <property type="molecule type" value="Genomic_DNA"/>
</dbReference>
<dbReference type="InterPro" id="IPR006311">
    <property type="entry name" value="TAT_signal"/>
</dbReference>
<dbReference type="Pfam" id="PF22666">
    <property type="entry name" value="Glyco_hydro_2_N2"/>
    <property type="match status" value="1"/>
</dbReference>
<dbReference type="InterPro" id="IPR006102">
    <property type="entry name" value="Ig-like_GH2"/>
</dbReference>
<keyword evidence="3" id="KW-0326">Glycosidase</keyword>
<dbReference type="Pfam" id="PF18368">
    <property type="entry name" value="Ig_GlcNase"/>
    <property type="match status" value="1"/>
</dbReference>
<dbReference type="InterPro" id="IPR013783">
    <property type="entry name" value="Ig-like_fold"/>
</dbReference>
<accession>A0A1G7Q5K4</accession>
<dbReference type="SUPFAM" id="SSF49303">
    <property type="entry name" value="beta-Galactosidase/glucuronidase domain"/>
    <property type="match status" value="3"/>
</dbReference>
<dbReference type="InterPro" id="IPR036156">
    <property type="entry name" value="Beta-gal/glucu_dom_sf"/>
</dbReference>
<comment type="similarity">
    <text evidence="1">Belongs to the glycosyl hydrolase 2 family.</text>
</comment>
<evidence type="ECO:0000256" key="4">
    <source>
        <dbReference type="SAM" id="MobiDB-lite"/>
    </source>
</evidence>
<dbReference type="InterPro" id="IPR000421">
    <property type="entry name" value="FA58C"/>
</dbReference>
<keyword evidence="2 6" id="KW-0378">Hydrolase</keyword>
<dbReference type="PROSITE" id="PS51318">
    <property type="entry name" value="TAT"/>
    <property type="match status" value="1"/>
</dbReference>
<dbReference type="OrthoDB" id="9758603at2"/>
<dbReference type="SUPFAM" id="SSF51445">
    <property type="entry name" value="(Trans)glycosidases"/>
    <property type="match status" value="1"/>
</dbReference>
<gene>
    <name evidence="6" type="ORF">SAMN05216260_112132</name>
</gene>
<protein>
    <submittedName>
        <fullName evidence="6">Glycosyl hydrolases family 2, sugar binding domain</fullName>
    </submittedName>
</protein>
<feature type="region of interest" description="Disordered" evidence="4">
    <location>
        <begin position="36"/>
        <end position="60"/>
    </location>
</feature>
<feature type="region of interest" description="Disordered" evidence="4">
    <location>
        <begin position="778"/>
        <end position="801"/>
    </location>
</feature>
<organism evidence="6 7">
    <name type="scientific">Streptomyces griseoaurantiacus</name>
    <dbReference type="NCBI Taxonomy" id="68213"/>
    <lineage>
        <taxon>Bacteria</taxon>
        <taxon>Bacillati</taxon>
        <taxon>Actinomycetota</taxon>
        <taxon>Actinomycetes</taxon>
        <taxon>Kitasatosporales</taxon>
        <taxon>Streptomycetaceae</taxon>
        <taxon>Streptomyces</taxon>
        <taxon>Streptomyces aurantiacus group</taxon>
    </lineage>
</organism>
<evidence type="ECO:0000256" key="1">
    <source>
        <dbReference type="ARBA" id="ARBA00007401"/>
    </source>
</evidence>
<reference evidence="6 7" key="1">
    <citation type="submission" date="2016-10" db="EMBL/GenBank/DDBJ databases">
        <authorList>
            <person name="de Groot N.N."/>
        </authorList>
    </citation>
    <scope>NUCLEOTIDE SEQUENCE [LARGE SCALE GENOMIC DNA]</scope>
    <source>
        <strain evidence="6 7">CGMCC 4.1859</strain>
    </source>
</reference>
<dbReference type="SUPFAM" id="SSF49785">
    <property type="entry name" value="Galactose-binding domain-like"/>
    <property type="match status" value="4"/>
</dbReference>
<dbReference type="PANTHER" id="PTHR43536">
    <property type="entry name" value="MANNOSYLGLYCOPROTEIN ENDO-BETA-MANNOSIDASE"/>
    <property type="match status" value="1"/>
</dbReference>
<name>A0A1G7Q5K4_9ACTN</name>
<feature type="compositionally biased region" description="Low complexity" evidence="4">
    <location>
        <begin position="36"/>
        <end position="57"/>
    </location>
</feature>
<dbReference type="Pfam" id="PF22633">
    <property type="entry name" value="F5_F8_type_C_2"/>
    <property type="match status" value="1"/>
</dbReference>
<dbReference type="PANTHER" id="PTHR43536:SF1">
    <property type="entry name" value="MANNOSYLGLYCOPROTEIN ENDO-BETA-MANNOSIDASE"/>
    <property type="match status" value="1"/>
</dbReference>
<evidence type="ECO:0000313" key="7">
    <source>
        <dbReference type="Proteomes" id="UP000198614"/>
    </source>
</evidence>
<dbReference type="Pfam" id="PF00754">
    <property type="entry name" value="F5_F8_type_C"/>
    <property type="match status" value="2"/>
</dbReference>
<evidence type="ECO:0000256" key="2">
    <source>
        <dbReference type="ARBA" id="ARBA00022801"/>
    </source>
</evidence>